<keyword evidence="1" id="KW-1133">Transmembrane helix</keyword>
<protein>
    <submittedName>
        <fullName evidence="2">Uncharacterized protein</fullName>
    </submittedName>
</protein>
<feature type="transmembrane region" description="Helical" evidence="1">
    <location>
        <begin position="18"/>
        <end position="43"/>
    </location>
</feature>
<evidence type="ECO:0000256" key="1">
    <source>
        <dbReference type="SAM" id="Phobius"/>
    </source>
</evidence>
<dbReference type="Proteomes" id="UP001597301">
    <property type="component" value="Unassembled WGS sequence"/>
</dbReference>
<dbReference type="RefSeq" id="WP_380774731.1">
    <property type="nucleotide sequence ID" value="NZ_JBHUEO010000048.1"/>
</dbReference>
<organism evidence="2 3">
    <name type="scientific">Siminovitchia sediminis</name>
    <dbReference type="NCBI Taxonomy" id="1274353"/>
    <lineage>
        <taxon>Bacteria</taxon>
        <taxon>Bacillati</taxon>
        <taxon>Bacillota</taxon>
        <taxon>Bacilli</taxon>
        <taxon>Bacillales</taxon>
        <taxon>Bacillaceae</taxon>
        <taxon>Siminovitchia</taxon>
    </lineage>
</organism>
<evidence type="ECO:0000313" key="3">
    <source>
        <dbReference type="Proteomes" id="UP001597301"/>
    </source>
</evidence>
<accession>A0ABW4KIA9</accession>
<proteinExistence type="predicted"/>
<keyword evidence="1" id="KW-0472">Membrane</keyword>
<sequence length="79" mass="9209">MDQLKDEYIQLTKNEHKYLALGVVLASMVFVIPFLIIIANGWWEPLGTVSDGWRWVVTSVILLSLIYISLIFDKVYRKH</sequence>
<gene>
    <name evidence="2" type="ORF">ACFSCZ_14240</name>
</gene>
<reference evidence="3" key="1">
    <citation type="journal article" date="2019" name="Int. J. Syst. Evol. Microbiol.">
        <title>The Global Catalogue of Microorganisms (GCM) 10K type strain sequencing project: providing services to taxonomists for standard genome sequencing and annotation.</title>
        <authorList>
            <consortium name="The Broad Institute Genomics Platform"/>
            <consortium name="The Broad Institute Genome Sequencing Center for Infectious Disease"/>
            <person name="Wu L."/>
            <person name="Ma J."/>
        </authorList>
    </citation>
    <scope>NUCLEOTIDE SEQUENCE [LARGE SCALE GENOMIC DNA]</scope>
    <source>
        <strain evidence="3">CGMCC 1.12295</strain>
    </source>
</reference>
<comment type="caution">
    <text evidence="2">The sequence shown here is derived from an EMBL/GenBank/DDBJ whole genome shotgun (WGS) entry which is preliminary data.</text>
</comment>
<dbReference type="EMBL" id="JBHUEO010000048">
    <property type="protein sequence ID" value="MFD1707882.1"/>
    <property type="molecule type" value="Genomic_DNA"/>
</dbReference>
<keyword evidence="1" id="KW-0812">Transmembrane</keyword>
<evidence type="ECO:0000313" key="2">
    <source>
        <dbReference type="EMBL" id="MFD1707882.1"/>
    </source>
</evidence>
<feature type="transmembrane region" description="Helical" evidence="1">
    <location>
        <begin position="55"/>
        <end position="72"/>
    </location>
</feature>
<name>A0ABW4KIA9_9BACI</name>
<keyword evidence="3" id="KW-1185">Reference proteome</keyword>